<dbReference type="InterPro" id="IPR018485">
    <property type="entry name" value="FGGY_C"/>
</dbReference>
<feature type="binding site" evidence="7">
    <location>
        <position position="138"/>
    </location>
    <ligand>
        <name>glycerol</name>
        <dbReference type="ChEBI" id="CHEBI:17754"/>
    </ligand>
</feature>
<feature type="binding site" evidence="7">
    <location>
        <position position="20"/>
    </location>
    <ligand>
        <name>ADP</name>
        <dbReference type="ChEBI" id="CHEBI:456216"/>
    </ligand>
</feature>
<feature type="binding site" evidence="7">
    <location>
        <position position="416"/>
    </location>
    <ligand>
        <name>ADP</name>
        <dbReference type="ChEBI" id="CHEBI:456216"/>
    </ligand>
</feature>
<dbReference type="RefSeq" id="WP_379882329.1">
    <property type="nucleotide sequence ID" value="NZ_JBHPON010000002.1"/>
</dbReference>
<protein>
    <recommendedName>
        <fullName evidence="7">Glycerol kinase</fullName>
        <ecNumber evidence="7">2.7.1.30</ecNumber>
    </recommendedName>
    <alternativeName>
        <fullName evidence="7">ATP:glycerol 3-phosphotransferase</fullName>
    </alternativeName>
    <alternativeName>
        <fullName evidence="7">Glycerokinase</fullName>
        <shortName evidence="7">GK</shortName>
    </alternativeName>
</protein>
<evidence type="ECO:0000256" key="3">
    <source>
        <dbReference type="ARBA" id="ARBA00022741"/>
    </source>
</evidence>
<feature type="binding site" evidence="7">
    <location>
        <position position="17"/>
    </location>
    <ligand>
        <name>ATP</name>
        <dbReference type="ChEBI" id="CHEBI:30616"/>
    </ligand>
</feature>
<feature type="binding site" evidence="7">
    <location>
        <position position="312"/>
    </location>
    <ligand>
        <name>ADP</name>
        <dbReference type="ChEBI" id="CHEBI:456216"/>
    </ligand>
</feature>
<feature type="binding site" evidence="7">
    <location>
        <position position="87"/>
    </location>
    <ligand>
        <name>sn-glycerol 3-phosphate</name>
        <dbReference type="ChEBI" id="CHEBI:57597"/>
    </ligand>
</feature>
<dbReference type="GO" id="GO:0004370">
    <property type="term" value="F:glycerol kinase activity"/>
    <property type="evidence" value="ECO:0007669"/>
    <property type="project" value="UniProtKB-EC"/>
</dbReference>
<feature type="binding site" evidence="7">
    <location>
        <position position="269"/>
    </location>
    <ligand>
        <name>ATP</name>
        <dbReference type="ChEBI" id="CHEBI:30616"/>
    </ligand>
</feature>
<dbReference type="PANTHER" id="PTHR10196:SF78">
    <property type="entry name" value="GLYCEROL KINASE"/>
    <property type="match status" value="1"/>
</dbReference>
<dbReference type="Proteomes" id="UP001596116">
    <property type="component" value="Unassembled WGS sequence"/>
</dbReference>
<dbReference type="PANTHER" id="PTHR10196">
    <property type="entry name" value="SUGAR KINASE"/>
    <property type="match status" value="1"/>
</dbReference>
<dbReference type="PIRSF" id="PIRSF000538">
    <property type="entry name" value="GlpK"/>
    <property type="match status" value="1"/>
</dbReference>
<evidence type="ECO:0000256" key="6">
    <source>
        <dbReference type="ARBA" id="ARBA00022840"/>
    </source>
</evidence>
<feature type="binding site" evidence="7">
    <location>
        <position position="269"/>
    </location>
    <ligand>
        <name>ADP</name>
        <dbReference type="ChEBI" id="CHEBI:456216"/>
    </ligand>
</feature>
<dbReference type="EC" id="2.7.1.30" evidence="7"/>
<reference evidence="11 12" key="1">
    <citation type="submission" date="2024-09" db="EMBL/GenBank/DDBJ databases">
        <authorList>
            <person name="Zhang Z.-H."/>
        </authorList>
    </citation>
    <scope>NUCLEOTIDE SEQUENCE [LARGE SCALE GENOMIC DNA]</scope>
    <source>
        <strain evidence="11 12">HHTR114</strain>
    </source>
</reference>
<dbReference type="NCBIfam" id="TIGR01311">
    <property type="entry name" value="glycerol_kin"/>
    <property type="match status" value="1"/>
</dbReference>
<dbReference type="CDD" id="cd07786">
    <property type="entry name" value="FGGY_EcGK_like"/>
    <property type="match status" value="1"/>
</dbReference>
<feature type="binding site" evidence="7">
    <location>
        <position position="316"/>
    </location>
    <ligand>
        <name>ATP</name>
        <dbReference type="ChEBI" id="CHEBI:30616"/>
    </ligand>
</feature>
<keyword evidence="3 7" id="KW-0547">Nucleotide-binding</keyword>
<comment type="activity regulation">
    <text evidence="7">Inhibited by fructose 1,6-bisphosphate (FBP).</text>
</comment>
<feature type="binding site" evidence="7">
    <location>
        <position position="16"/>
    </location>
    <ligand>
        <name>sn-glycerol 3-phosphate</name>
        <dbReference type="ChEBI" id="CHEBI:57597"/>
    </ligand>
</feature>
<dbReference type="InterPro" id="IPR043129">
    <property type="entry name" value="ATPase_NBD"/>
</dbReference>
<evidence type="ECO:0000313" key="12">
    <source>
        <dbReference type="Proteomes" id="UP001596116"/>
    </source>
</evidence>
<evidence type="ECO:0000259" key="9">
    <source>
        <dbReference type="Pfam" id="PF00370"/>
    </source>
</evidence>
<feature type="binding site" evidence="7">
    <location>
        <position position="87"/>
    </location>
    <ligand>
        <name>glycerol</name>
        <dbReference type="ChEBI" id="CHEBI:17754"/>
    </ligand>
</feature>
<dbReference type="NCBIfam" id="NF000756">
    <property type="entry name" value="PRK00047.1"/>
    <property type="match status" value="1"/>
</dbReference>
<feature type="binding site" evidence="7">
    <location>
        <position position="247"/>
    </location>
    <ligand>
        <name>glycerol</name>
        <dbReference type="ChEBI" id="CHEBI:17754"/>
    </ligand>
</feature>
<keyword evidence="5 7" id="KW-0319">Glycerol metabolism</keyword>
<dbReference type="PROSITE" id="PS00445">
    <property type="entry name" value="FGGY_KINASES_2"/>
    <property type="match status" value="1"/>
</dbReference>
<keyword evidence="2 7" id="KW-0808">Transferase</keyword>
<dbReference type="InterPro" id="IPR018484">
    <property type="entry name" value="FGGY_N"/>
</dbReference>
<proteinExistence type="inferred from homology"/>
<evidence type="ECO:0000313" key="11">
    <source>
        <dbReference type="EMBL" id="MFC6036437.1"/>
    </source>
</evidence>
<feature type="binding site" evidence="7">
    <location>
        <position position="16"/>
    </location>
    <ligand>
        <name>ATP</name>
        <dbReference type="ChEBI" id="CHEBI:30616"/>
    </ligand>
</feature>
<keyword evidence="12" id="KW-1185">Reference proteome</keyword>
<dbReference type="InterPro" id="IPR000577">
    <property type="entry name" value="Carb_kinase_FGGY"/>
</dbReference>
<dbReference type="HAMAP" id="MF_00186">
    <property type="entry name" value="Glycerol_kin"/>
    <property type="match status" value="1"/>
</dbReference>
<feature type="binding site" evidence="7">
    <location>
        <position position="412"/>
    </location>
    <ligand>
        <name>ATP</name>
        <dbReference type="ChEBI" id="CHEBI:30616"/>
    </ligand>
</feature>
<keyword evidence="4 7" id="KW-0418">Kinase</keyword>
<feature type="binding site" evidence="7">
    <location>
        <position position="412"/>
    </location>
    <ligand>
        <name>ADP</name>
        <dbReference type="ChEBI" id="CHEBI:456216"/>
    </ligand>
</feature>
<evidence type="ECO:0000256" key="7">
    <source>
        <dbReference type="HAMAP-Rule" id="MF_00186"/>
    </source>
</evidence>
<accession>A0ABW1L0L6</accession>
<feature type="binding site" evidence="7">
    <location>
        <position position="16"/>
    </location>
    <ligand>
        <name>ADP</name>
        <dbReference type="ChEBI" id="CHEBI:456216"/>
    </ligand>
</feature>
<comment type="catalytic activity">
    <reaction evidence="7">
        <text>glycerol + ATP = sn-glycerol 3-phosphate + ADP + H(+)</text>
        <dbReference type="Rhea" id="RHEA:21644"/>
        <dbReference type="ChEBI" id="CHEBI:15378"/>
        <dbReference type="ChEBI" id="CHEBI:17754"/>
        <dbReference type="ChEBI" id="CHEBI:30616"/>
        <dbReference type="ChEBI" id="CHEBI:57597"/>
        <dbReference type="ChEBI" id="CHEBI:456216"/>
        <dbReference type="EC" id="2.7.1.30"/>
    </reaction>
</comment>
<comment type="caution">
    <text evidence="11">The sequence shown here is derived from an EMBL/GenBank/DDBJ whole genome shotgun (WGS) entry which is preliminary data.</text>
</comment>
<evidence type="ECO:0000259" key="10">
    <source>
        <dbReference type="Pfam" id="PF02782"/>
    </source>
</evidence>
<evidence type="ECO:0000256" key="8">
    <source>
        <dbReference type="RuleBase" id="RU003733"/>
    </source>
</evidence>
<comment type="function">
    <text evidence="7">Key enzyme in the regulation of glycerol uptake and metabolism. Catalyzes the phosphorylation of glycerol to yield sn-glycerol 3-phosphate.</text>
</comment>
<evidence type="ECO:0000256" key="1">
    <source>
        <dbReference type="ARBA" id="ARBA00009156"/>
    </source>
</evidence>
<comment type="pathway">
    <text evidence="7">Polyol metabolism; glycerol degradation via glycerol kinase pathway; sn-glycerol 3-phosphate from glycerol: step 1/1.</text>
</comment>
<organism evidence="11 12">
    <name type="scientific">Hyphococcus aureus</name>
    <dbReference type="NCBI Taxonomy" id="2666033"/>
    <lineage>
        <taxon>Bacteria</taxon>
        <taxon>Pseudomonadati</taxon>
        <taxon>Pseudomonadota</taxon>
        <taxon>Alphaproteobacteria</taxon>
        <taxon>Parvularculales</taxon>
        <taxon>Parvularculaceae</taxon>
        <taxon>Hyphococcus</taxon>
    </lineage>
</organism>
<keyword evidence="6 7" id="KW-0067">ATP-binding</keyword>
<feature type="binding site" evidence="7">
    <location>
        <position position="86"/>
    </location>
    <ligand>
        <name>glycerol</name>
        <dbReference type="ChEBI" id="CHEBI:17754"/>
    </ligand>
</feature>
<gene>
    <name evidence="7 11" type="primary">glpK</name>
    <name evidence="11" type="ORF">ACFMB1_12850</name>
</gene>
<dbReference type="InterPro" id="IPR018483">
    <property type="entry name" value="Carb_kinase_FGGY_CS"/>
</dbReference>
<dbReference type="EMBL" id="JBHPON010000002">
    <property type="protein sequence ID" value="MFC6036437.1"/>
    <property type="molecule type" value="Genomic_DNA"/>
</dbReference>
<evidence type="ECO:0000256" key="5">
    <source>
        <dbReference type="ARBA" id="ARBA00022798"/>
    </source>
</evidence>
<dbReference type="Pfam" id="PF00370">
    <property type="entry name" value="FGGY_N"/>
    <property type="match status" value="1"/>
</dbReference>
<sequence>MTDFEPPFILAIDQGTTSSRAIVFDHSGRIVSSAQSEFPQHYPNDGWVEHDPEDIWNTTLATAREAFAAAEKSGGQVAAIGLTNQRETTLIWDRKSGAPIYNAIVWQDRRTADICAKLRDGGIETHVTARTGLVLDPYFSATKAAWILDNVEGSRARAENGELAFGTVDSFLIWRLTGGERHLTDATNASRTSLYNIHDNRWDDALLEKFGVPAATLPEVRDCADDYGMTDPDLFGRAIPICGVAGDQQAAAFGQACFAPGDIKSTYGTGCFVVINTGDKPLASHNKLLSTIAWRLNGETTYALEGSIFIAGAAIQWLRDELQIIKSAAETADLAESIETNNGVYLVPAFTGLGAPHWAPGARGLITGLTRGAGRAEFARAALESVVYQTADLMTAIARDGARTNTLRVDGGMVANDWLMQFLADIIGLPVERPKVLETTALGAAYLAGLQAGLYQDTEEIAERWRLDARFQPAMAPELRSRNLAGWSDALRRTLA</sequence>
<dbReference type="Gene3D" id="3.30.420.40">
    <property type="match status" value="2"/>
</dbReference>
<feature type="binding site" evidence="7">
    <location>
        <position position="248"/>
    </location>
    <ligand>
        <name>glycerol</name>
        <dbReference type="ChEBI" id="CHEBI:17754"/>
    </ligand>
</feature>
<dbReference type="SUPFAM" id="SSF53067">
    <property type="entry name" value="Actin-like ATPase domain"/>
    <property type="match status" value="2"/>
</dbReference>
<feature type="binding site" evidence="7">
    <location>
        <position position="18"/>
    </location>
    <ligand>
        <name>ATP</name>
        <dbReference type="ChEBI" id="CHEBI:30616"/>
    </ligand>
</feature>
<feature type="binding site" evidence="7">
    <location>
        <position position="247"/>
    </location>
    <ligand>
        <name>sn-glycerol 3-phosphate</name>
        <dbReference type="ChEBI" id="CHEBI:57597"/>
    </ligand>
</feature>
<comment type="similarity">
    <text evidence="1 7 8">Belongs to the FGGY kinase family.</text>
</comment>
<feature type="domain" description="Carbohydrate kinase FGGY C-terminal" evidence="10">
    <location>
        <begin position="265"/>
        <end position="451"/>
    </location>
</feature>
<feature type="domain" description="Carbohydrate kinase FGGY N-terminal" evidence="9">
    <location>
        <begin position="9"/>
        <end position="254"/>
    </location>
</feature>
<feature type="binding site" evidence="7">
    <location>
        <position position="312"/>
    </location>
    <ligand>
        <name>ATP</name>
        <dbReference type="ChEBI" id="CHEBI:30616"/>
    </ligand>
</feature>
<feature type="binding site" evidence="7">
    <location>
        <position position="86"/>
    </location>
    <ligand>
        <name>sn-glycerol 3-phosphate</name>
        <dbReference type="ChEBI" id="CHEBI:57597"/>
    </ligand>
</feature>
<feature type="binding site" evidence="7">
    <location>
        <position position="138"/>
    </location>
    <ligand>
        <name>sn-glycerol 3-phosphate</name>
        <dbReference type="ChEBI" id="CHEBI:57597"/>
    </ligand>
</feature>
<name>A0ABW1L0L6_9PROT</name>
<dbReference type="InterPro" id="IPR005999">
    <property type="entry name" value="Glycerol_kin"/>
</dbReference>
<evidence type="ECO:0000256" key="4">
    <source>
        <dbReference type="ARBA" id="ARBA00022777"/>
    </source>
</evidence>
<evidence type="ECO:0000256" key="2">
    <source>
        <dbReference type="ARBA" id="ARBA00022679"/>
    </source>
</evidence>
<dbReference type="Pfam" id="PF02782">
    <property type="entry name" value="FGGY_C"/>
    <property type="match status" value="1"/>
</dbReference>